<dbReference type="Proteomes" id="UP000238634">
    <property type="component" value="Unassembled WGS sequence"/>
</dbReference>
<evidence type="ECO:0000313" key="1">
    <source>
        <dbReference type="EMBL" id="PSB20844.1"/>
    </source>
</evidence>
<comment type="caution">
    <text evidence="1">The sequence shown here is derived from an EMBL/GenBank/DDBJ whole genome shotgun (WGS) entry which is preliminary data.</text>
</comment>
<proteinExistence type="predicted"/>
<organism evidence="1 2">
    <name type="scientific">Phormidesmis priestleyi ULC007</name>
    <dbReference type="NCBI Taxonomy" id="1920490"/>
    <lineage>
        <taxon>Bacteria</taxon>
        <taxon>Bacillati</taxon>
        <taxon>Cyanobacteriota</taxon>
        <taxon>Cyanophyceae</taxon>
        <taxon>Leptolyngbyales</taxon>
        <taxon>Leptolyngbyaceae</taxon>
        <taxon>Phormidesmis</taxon>
    </lineage>
</organism>
<evidence type="ECO:0000313" key="2">
    <source>
        <dbReference type="Proteomes" id="UP000238634"/>
    </source>
</evidence>
<dbReference type="OrthoDB" id="572723at2"/>
<dbReference type="EMBL" id="PVWG01000004">
    <property type="protein sequence ID" value="PSB20844.1"/>
    <property type="molecule type" value="Genomic_DNA"/>
</dbReference>
<keyword evidence="2" id="KW-1185">Reference proteome</keyword>
<reference evidence="1 2" key="1">
    <citation type="submission" date="2018-02" db="EMBL/GenBank/DDBJ databases">
        <authorList>
            <person name="Cohen D.B."/>
            <person name="Kent A.D."/>
        </authorList>
    </citation>
    <scope>NUCLEOTIDE SEQUENCE [LARGE SCALE GENOMIC DNA]</scope>
    <source>
        <strain evidence="1 2">ULC007</strain>
    </source>
</reference>
<accession>A0A2T1DK92</accession>
<sequence length="119" mass="13376">MTIVDSHVEATTTTGLMDIEAVQKALNRSRASVYRYANTDPHSTNLAYDPKRLNPEMRSSPAEGLLFHPNEVARFAKDVLRIKHVTIEIQELQPNATQELLQAILTELQGIHQTLKSRA</sequence>
<protein>
    <submittedName>
        <fullName evidence="1">Resolvase</fullName>
    </submittedName>
</protein>
<dbReference type="STRING" id="1920490.GCA_001895925_03458"/>
<name>A0A2T1DK92_9CYAN</name>
<dbReference type="AlphaFoldDB" id="A0A2T1DK92"/>
<dbReference type="RefSeq" id="WP_073070564.1">
    <property type="nucleotide sequence ID" value="NZ_MPPI01000008.1"/>
</dbReference>
<gene>
    <name evidence="1" type="ORF">C7B65_05390</name>
</gene>
<reference evidence="1 2" key="2">
    <citation type="submission" date="2018-03" db="EMBL/GenBank/DDBJ databases">
        <title>The ancient ancestry and fast evolution of plastids.</title>
        <authorList>
            <person name="Moore K.R."/>
            <person name="Magnabosco C."/>
            <person name="Momper L."/>
            <person name="Gold D.A."/>
            <person name="Bosak T."/>
            <person name="Fournier G.P."/>
        </authorList>
    </citation>
    <scope>NUCLEOTIDE SEQUENCE [LARGE SCALE GENOMIC DNA]</scope>
    <source>
        <strain evidence="1 2">ULC007</strain>
    </source>
</reference>